<keyword evidence="1" id="KW-0472">Membrane</keyword>
<reference evidence="3" key="1">
    <citation type="journal article" date="2015" name="Nat. Genet.">
        <title>The genome and transcriptome of the zoonotic hookworm Ancylostoma ceylanicum identify infection-specific gene families.</title>
        <authorList>
            <person name="Schwarz E.M."/>
            <person name="Hu Y."/>
            <person name="Antoshechkin I."/>
            <person name="Miller M.M."/>
            <person name="Sternberg P.W."/>
            <person name="Aroian R.V."/>
        </authorList>
    </citation>
    <scope>NUCLEOTIDE SEQUENCE</scope>
    <source>
        <strain evidence="3">HY135</strain>
    </source>
</reference>
<dbReference type="Proteomes" id="UP000024635">
    <property type="component" value="Unassembled WGS sequence"/>
</dbReference>
<name>A0A016RVH2_9BILA</name>
<keyword evidence="3" id="KW-1185">Reference proteome</keyword>
<dbReference type="AlphaFoldDB" id="A0A016RVH2"/>
<evidence type="ECO:0000313" key="2">
    <source>
        <dbReference type="EMBL" id="EYB82390.1"/>
    </source>
</evidence>
<keyword evidence="1" id="KW-0812">Transmembrane</keyword>
<evidence type="ECO:0000256" key="1">
    <source>
        <dbReference type="SAM" id="Phobius"/>
    </source>
</evidence>
<comment type="caution">
    <text evidence="2">The sequence shown here is derived from an EMBL/GenBank/DDBJ whole genome shotgun (WGS) entry which is preliminary data.</text>
</comment>
<sequence length="72" mass="8250">MIAQKFSKFRAHFVATCMAVGVTLLAYGAYKTGAVIKGWVNAAPRLQHEEMEDYLRYKEREARLKALKSEKQ</sequence>
<keyword evidence="1" id="KW-1133">Transmembrane helix</keyword>
<protein>
    <submittedName>
        <fullName evidence="2">Uncharacterized protein</fullName>
    </submittedName>
</protein>
<proteinExistence type="predicted"/>
<feature type="transmembrane region" description="Helical" evidence="1">
    <location>
        <begin position="12"/>
        <end position="30"/>
    </location>
</feature>
<gene>
    <name evidence="2" type="primary">Acey_s0361.g3483</name>
    <name evidence="2" type="synonym">Acey-T07A9.15</name>
    <name evidence="2" type="ORF">Y032_0361g3483</name>
</gene>
<dbReference type="OrthoDB" id="5779631at2759"/>
<dbReference type="EMBL" id="JARK01001697">
    <property type="protein sequence ID" value="EYB82390.1"/>
    <property type="molecule type" value="Genomic_DNA"/>
</dbReference>
<accession>A0A016RVH2</accession>
<organism evidence="2 3">
    <name type="scientific">Ancylostoma ceylanicum</name>
    <dbReference type="NCBI Taxonomy" id="53326"/>
    <lineage>
        <taxon>Eukaryota</taxon>
        <taxon>Metazoa</taxon>
        <taxon>Ecdysozoa</taxon>
        <taxon>Nematoda</taxon>
        <taxon>Chromadorea</taxon>
        <taxon>Rhabditida</taxon>
        <taxon>Rhabditina</taxon>
        <taxon>Rhabditomorpha</taxon>
        <taxon>Strongyloidea</taxon>
        <taxon>Ancylostomatidae</taxon>
        <taxon>Ancylostomatinae</taxon>
        <taxon>Ancylostoma</taxon>
    </lineage>
</organism>
<evidence type="ECO:0000313" key="3">
    <source>
        <dbReference type="Proteomes" id="UP000024635"/>
    </source>
</evidence>